<evidence type="ECO:0000313" key="1">
    <source>
        <dbReference type="EMBL" id="KAF0738652.1"/>
    </source>
</evidence>
<sequence>MVANDVSLLEILHDKFDLTKLCSSEHLTLAAIFGSLDALMYFHVLDHPGFVKAILNSTARNGHLNIVIFLHANRTEGCTYEAMDGAAGNGHLDILQWLDANRTEGCSGDAMDLAAYNGHLAVIQWLRERGYPSGGCAMPFAAGSCRLEIMEWLHTHRYETCPIVHLNASAPMERTVQMIQWLCVNRSDIDPQYFVTQAILLDLSYVIQLLVDQFGLPWSAQLTQEALCLDRVNILHWVHSKHPRTIESVDQVHLERAINKRDLPMVQWLCEAAQLKFTANLLHLATAMEWEDVLLWLVETKRIDHQTIQEYRNKPYVPQFVWGSMS</sequence>
<dbReference type="PANTHER" id="PTHR46586:SF3">
    <property type="entry name" value="ANKYRIN REPEAT-CONTAINING PROTEIN"/>
    <property type="match status" value="1"/>
</dbReference>
<dbReference type="EMBL" id="VJMJ01000071">
    <property type="protein sequence ID" value="KAF0738652.1"/>
    <property type="molecule type" value="Genomic_DNA"/>
</dbReference>
<name>A0A6G0XEN5_9STRA</name>
<dbReference type="PANTHER" id="PTHR46586">
    <property type="entry name" value="ANKYRIN REPEAT-CONTAINING PROTEIN"/>
    <property type="match status" value="1"/>
</dbReference>
<comment type="caution">
    <text evidence="1">The sequence shown here is derived from an EMBL/GenBank/DDBJ whole genome shotgun (WGS) entry which is preliminary data.</text>
</comment>
<accession>A0A6G0XEN5</accession>
<keyword evidence="2" id="KW-1185">Reference proteome</keyword>
<dbReference type="AlphaFoldDB" id="A0A6G0XEN5"/>
<gene>
    <name evidence="1" type="ORF">Ae201684_005579</name>
</gene>
<dbReference type="Proteomes" id="UP000481153">
    <property type="component" value="Unassembled WGS sequence"/>
</dbReference>
<evidence type="ECO:0000313" key="2">
    <source>
        <dbReference type="Proteomes" id="UP000481153"/>
    </source>
</evidence>
<dbReference type="InterPro" id="IPR036770">
    <property type="entry name" value="Ankyrin_rpt-contain_sf"/>
</dbReference>
<protein>
    <submittedName>
        <fullName evidence="1">Uncharacterized protein</fullName>
    </submittedName>
</protein>
<dbReference type="InterPro" id="IPR052050">
    <property type="entry name" value="SecEffector_AnkRepeat"/>
</dbReference>
<dbReference type="InterPro" id="IPR002110">
    <property type="entry name" value="Ankyrin_rpt"/>
</dbReference>
<proteinExistence type="predicted"/>
<dbReference type="Gene3D" id="1.25.40.20">
    <property type="entry name" value="Ankyrin repeat-containing domain"/>
    <property type="match status" value="1"/>
</dbReference>
<dbReference type="SUPFAM" id="SSF48403">
    <property type="entry name" value="Ankyrin repeat"/>
    <property type="match status" value="1"/>
</dbReference>
<dbReference type="Pfam" id="PF13637">
    <property type="entry name" value="Ank_4"/>
    <property type="match status" value="1"/>
</dbReference>
<dbReference type="VEuPathDB" id="FungiDB:AeMF1_018359"/>
<reference evidence="1 2" key="1">
    <citation type="submission" date="2019-07" db="EMBL/GenBank/DDBJ databases">
        <title>Genomics analysis of Aphanomyces spp. identifies a new class of oomycete effector associated with host adaptation.</title>
        <authorList>
            <person name="Gaulin E."/>
        </authorList>
    </citation>
    <scope>NUCLEOTIDE SEQUENCE [LARGE SCALE GENOMIC DNA]</scope>
    <source>
        <strain evidence="1 2">ATCC 201684</strain>
    </source>
</reference>
<organism evidence="1 2">
    <name type="scientific">Aphanomyces euteiches</name>
    <dbReference type="NCBI Taxonomy" id="100861"/>
    <lineage>
        <taxon>Eukaryota</taxon>
        <taxon>Sar</taxon>
        <taxon>Stramenopiles</taxon>
        <taxon>Oomycota</taxon>
        <taxon>Saprolegniomycetes</taxon>
        <taxon>Saprolegniales</taxon>
        <taxon>Verrucalvaceae</taxon>
        <taxon>Aphanomyces</taxon>
    </lineage>
</organism>